<evidence type="ECO:0000313" key="1">
    <source>
        <dbReference type="EMBL" id="CAD2143128.1"/>
    </source>
</evidence>
<protein>
    <submittedName>
        <fullName evidence="1">Uncharacterized protein</fullName>
    </submittedName>
</protein>
<sequence length="51" mass="6172">MQISAFQILPQVDYYLLLEGNELILSRVLRTMWLQMELQQDLIKNFKNIFI</sequence>
<gene>
    <name evidence="1" type="ORF">MENT_LOCUS7452</name>
</gene>
<dbReference type="Proteomes" id="UP000580250">
    <property type="component" value="Unassembled WGS sequence"/>
</dbReference>
<evidence type="ECO:0000313" key="2">
    <source>
        <dbReference type="Proteomes" id="UP000580250"/>
    </source>
</evidence>
<proteinExistence type="predicted"/>
<name>A0A6V7U3Y8_MELEN</name>
<dbReference type="AlphaFoldDB" id="A0A6V7U3Y8"/>
<accession>A0A6V7U3Y8</accession>
<dbReference type="EMBL" id="CAJEWN010000031">
    <property type="protein sequence ID" value="CAD2143128.1"/>
    <property type="molecule type" value="Genomic_DNA"/>
</dbReference>
<comment type="caution">
    <text evidence="1">The sequence shown here is derived from an EMBL/GenBank/DDBJ whole genome shotgun (WGS) entry which is preliminary data.</text>
</comment>
<organism evidence="1 2">
    <name type="scientific">Meloidogyne enterolobii</name>
    <name type="common">Root-knot nematode worm</name>
    <name type="synonym">Meloidogyne mayaguensis</name>
    <dbReference type="NCBI Taxonomy" id="390850"/>
    <lineage>
        <taxon>Eukaryota</taxon>
        <taxon>Metazoa</taxon>
        <taxon>Ecdysozoa</taxon>
        <taxon>Nematoda</taxon>
        <taxon>Chromadorea</taxon>
        <taxon>Rhabditida</taxon>
        <taxon>Tylenchina</taxon>
        <taxon>Tylenchomorpha</taxon>
        <taxon>Tylenchoidea</taxon>
        <taxon>Meloidogynidae</taxon>
        <taxon>Meloidogyninae</taxon>
        <taxon>Meloidogyne</taxon>
    </lineage>
</organism>
<reference evidence="1 2" key="1">
    <citation type="submission" date="2020-08" db="EMBL/GenBank/DDBJ databases">
        <authorList>
            <person name="Koutsovoulos G."/>
            <person name="Danchin GJ E."/>
        </authorList>
    </citation>
    <scope>NUCLEOTIDE SEQUENCE [LARGE SCALE GENOMIC DNA]</scope>
</reference>